<evidence type="ECO:0000313" key="8">
    <source>
        <dbReference type="EMBL" id="PBK72563.1"/>
    </source>
</evidence>
<keyword evidence="5 6" id="KW-0472">Membrane</keyword>
<dbReference type="Pfam" id="PF01569">
    <property type="entry name" value="PAP2"/>
    <property type="match status" value="1"/>
</dbReference>
<proteinExistence type="predicted"/>
<dbReference type="InterPro" id="IPR039667">
    <property type="entry name" value="Dolichyldiphosphatase_PAP2"/>
</dbReference>
<feature type="transmembrane region" description="Helical" evidence="6">
    <location>
        <begin position="28"/>
        <end position="49"/>
    </location>
</feature>
<dbReference type="PANTHER" id="PTHR14969:SF59">
    <property type="entry name" value="DOLICHYLDIPHOSPHATASE"/>
    <property type="match status" value="1"/>
</dbReference>
<dbReference type="UniPathway" id="UPA00378"/>
<dbReference type="InterPro" id="IPR036938">
    <property type="entry name" value="PAP2/HPO_sf"/>
</dbReference>
<feature type="transmembrane region" description="Helical" evidence="6">
    <location>
        <begin position="161"/>
        <end position="182"/>
    </location>
</feature>
<dbReference type="AlphaFoldDB" id="A0A2H3C8U2"/>
<dbReference type="PANTHER" id="PTHR14969">
    <property type="entry name" value="SPHINGOSINE-1-PHOSPHATE PHOSPHOHYDROLASE"/>
    <property type="match status" value="1"/>
</dbReference>
<evidence type="ECO:0000256" key="1">
    <source>
        <dbReference type="ARBA" id="ARBA00004141"/>
    </source>
</evidence>
<evidence type="ECO:0000256" key="2">
    <source>
        <dbReference type="ARBA" id="ARBA00022692"/>
    </source>
</evidence>
<gene>
    <name evidence="8" type="ORF">ARMSODRAFT_987458</name>
</gene>
<keyword evidence="2 6" id="KW-0812">Transmembrane</keyword>
<accession>A0A2H3C8U2</accession>
<comment type="subcellular location">
    <subcellularLocation>
        <location evidence="1">Membrane</location>
        <topology evidence="1">Multi-pass membrane protein</topology>
    </subcellularLocation>
</comment>
<evidence type="ECO:0000313" key="9">
    <source>
        <dbReference type="Proteomes" id="UP000218334"/>
    </source>
</evidence>
<evidence type="ECO:0000256" key="6">
    <source>
        <dbReference type="SAM" id="Phobius"/>
    </source>
</evidence>
<dbReference type="InterPro" id="IPR000326">
    <property type="entry name" value="PAP2/HPO"/>
</dbReference>
<dbReference type="GO" id="GO:0042392">
    <property type="term" value="F:sphingosine-1-phosphate phosphatase activity"/>
    <property type="evidence" value="ECO:0007669"/>
    <property type="project" value="TreeGrafter"/>
</dbReference>
<evidence type="ECO:0000259" key="7">
    <source>
        <dbReference type="SMART" id="SM00014"/>
    </source>
</evidence>
<sequence>MAALAVPVVALVASLDLTHVLYDDSSLLSLGLALVTLSPILLMPAYASLAVQTREYVVIVMWAGQFACEAFSWLIKRAVKESRPAGSVGNGYGFPSSHSQYMGYFATFLICHLYFQHRFGTTGYTFLDLAWRVLVYSAIGGWALLVAYSRYALGYHNAHQISWGFGIGVLFAAILFVVSQILPRRQPSSIFGKLKMFLLVNPVSTWLQIRDGWDIWADGGREHEWLRWRKEWDSKRTRHDKKRP</sequence>
<organism evidence="8 9">
    <name type="scientific">Armillaria solidipes</name>
    <dbReference type="NCBI Taxonomy" id="1076256"/>
    <lineage>
        <taxon>Eukaryota</taxon>
        <taxon>Fungi</taxon>
        <taxon>Dikarya</taxon>
        <taxon>Basidiomycota</taxon>
        <taxon>Agaricomycotina</taxon>
        <taxon>Agaricomycetes</taxon>
        <taxon>Agaricomycetidae</taxon>
        <taxon>Agaricales</taxon>
        <taxon>Marasmiineae</taxon>
        <taxon>Physalacriaceae</taxon>
        <taxon>Armillaria</taxon>
    </lineage>
</organism>
<evidence type="ECO:0000256" key="3">
    <source>
        <dbReference type="ARBA" id="ARBA00022801"/>
    </source>
</evidence>
<keyword evidence="9" id="KW-1185">Reference proteome</keyword>
<reference evidence="9" key="1">
    <citation type="journal article" date="2017" name="Nat. Ecol. Evol.">
        <title>Genome expansion and lineage-specific genetic innovations in the forest pathogenic fungi Armillaria.</title>
        <authorList>
            <person name="Sipos G."/>
            <person name="Prasanna A.N."/>
            <person name="Walter M.C."/>
            <person name="O'Connor E."/>
            <person name="Balint B."/>
            <person name="Krizsan K."/>
            <person name="Kiss B."/>
            <person name="Hess J."/>
            <person name="Varga T."/>
            <person name="Slot J."/>
            <person name="Riley R."/>
            <person name="Boka B."/>
            <person name="Rigling D."/>
            <person name="Barry K."/>
            <person name="Lee J."/>
            <person name="Mihaltcheva S."/>
            <person name="LaButti K."/>
            <person name="Lipzen A."/>
            <person name="Waldron R."/>
            <person name="Moloney N.M."/>
            <person name="Sperisen C."/>
            <person name="Kredics L."/>
            <person name="Vagvoelgyi C."/>
            <person name="Patrignani A."/>
            <person name="Fitzpatrick D."/>
            <person name="Nagy I."/>
            <person name="Doyle S."/>
            <person name="Anderson J.B."/>
            <person name="Grigoriev I.V."/>
            <person name="Gueldener U."/>
            <person name="Muensterkoetter M."/>
            <person name="Nagy L.G."/>
        </authorList>
    </citation>
    <scope>NUCLEOTIDE SEQUENCE [LARGE SCALE GENOMIC DNA]</scope>
    <source>
        <strain evidence="9">28-4</strain>
    </source>
</reference>
<dbReference type="EMBL" id="KZ293422">
    <property type="protein sequence ID" value="PBK72563.1"/>
    <property type="molecule type" value="Genomic_DNA"/>
</dbReference>
<feature type="transmembrane region" description="Helical" evidence="6">
    <location>
        <begin position="56"/>
        <end position="75"/>
    </location>
</feature>
<keyword evidence="4 6" id="KW-1133">Transmembrane helix</keyword>
<feature type="transmembrane region" description="Helical" evidence="6">
    <location>
        <begin position="101"/>
        <end position="117"/>
    </location>
</feature>
<dbReference type="STRING" id="1076256.A0A2H3C8U2"/>
<feature type="transmembrane region" description="Helical" evidence="6">
    <location>
        <begin position="129"/>
        <end position="149"/>
    </location>
</feature>
<feature type="domain" description="Phosphatidic acid phosphatase type 2/haloperoxidase" evidence="7">
    <location>
        <begin position="58"/>
        <end position="176"/>
    </location>
</feature>
<protein>
    <recommendedName>
        <fullName evidence="7">Phosphatidic acid phosphatase type 2/haloperoxidase domain-containing protein</fullName>
    </recommendedName>
</protein>
<dbReference type="GO" id="GO:0016020">
    <property type="term" value="C:membrane"/>
    <property type="evidence" value="ECO:0007669"/>
    <property type="project" value="UniProtKB-SubCell"/>
</dbReference>
<evidence type="ECO:0000256" key="4">
    <source>
        <dbReference type="ARBA" id="ARBA00022989"/>
    </source>
</evidence>
<dbReference type="Proteomes" id="UP000218334">
    <property type="component" value="Unassembled WGS sequence"/>
</dbReference>
<dbReference type="Gene3D" id="1.20.144.10">
    <property type="entry name" value="Phosphatidic acid phosphatase type 2/haloperoxidase"/>
    <property type="match status" value="1"/>
</dbReference>
<name>A0A2H3C8U2_9AGAR</name>
<dbReference type="SUPFAM" id="SSF48317">
    <property type="entry name" value="Acid phosphatase/Vanadium-dependent haloperoxidase"/>
    <property type="match status" value="1"/>
</dbReference>
<dbReference type="SMART" id="SM00014">
    <property type="entry name" value="acidPPc"/>
    <property type="match status" value="1"/>
</dbReference>
<keyword evidence="3" id="KW-0378">Hydrolase</keyword>
<evidence type="ECO:0000256" key="5">
    <source>
        <dbReference type="ARBA" id="ARBA00023136"/>
    </source>
</evidence>
<dbReference type="CDD" id="cd03382">
    <property type="entry name" value="PAP2_dolichyldiphosphatase"/>
    <property type="match status" value="1"/>
</dbReference>